<reference evidence="1 2" key="1">
    <citation type="submission" date="2020-08" db="EMBL/GenBank/DDBJ databases">
        <title>Genomic Encyclopedia of Type Strains, Phase IV (KMG-IV): sequencing the most valuable type-strain genomes for metagenomic binning, comparative biology and taxonomic classification.</title>
        <authorList>
            <person name="Goeker M."/>
        </authorList>
    </citation>
    <scope>NUCLEOTIDE SEQUENCE [LARGE SCALE GENOMIC DNA]</scope>
    <source>
        <strain evidence="1 2">DSM 11275</strain>
    </source>
</reference>
<sequence length="95" mass="10472">MKIIIWDTNAQRIACIDRNLRIAMQQLGQRGLVSSMSEPPLIGRMGLIGKTPVLEIGGFYWSLKAGSAISVEECLNLLRKLHEGGKIDEGGHLQE</sequence>
<evidence type="ECO:0000313" key="1">
    <source>
        <dbReference type="EMBL" id="MBB5142275.1"/>
    </source>
</evidence>
<gene>
    <name evidence="1" type="ORF">HNQ38_000338</name>
</gene>
<protein>
    <submittedName>
        <fullName evidence="1">Uncharacterized protein</fullName>
    </submittedName>
</protein>
<organism evidence="1 2">
    <name type="scientific">Desulfovibrio intestinalis</name>
    <dbReference type="NCBI Taxonomy" id="58621"/>
    <lineage>
        <taxon>Bacteria</taxon>
        <taxon>Pseudomonadati</taxon>
        <taxon>Thermodesulfobacteriota</taxon>
        <taxon>Desulfovibrionia</taxon>
        <taxon>Desulfovibrionales</taxon>
        <taxon>Desulfovibrionaceae</taxon>
        <taxon>Desulfovibrio</taxon>
    </lineage>
</organism>
<dbReference type="RefSeq" id="WP_183717609.1">
    <property type="nucleotide sequence ID" value="NZ_JACHGO010000001.1"/>
</dbReference>
<comment type="caution">
    <text evidence="1">The sequence shown here is derived from an EMBL/GenBank/DDBJ whole genome shotgun (WGS) entry which is preliminary data.</text>
</comment>
<dbReference type="Proteomes" id="UP000539075">
    <property type="component" value="Unassembled WGS sequence"/>
</dbReference>
<dbReference type="EMBL" id="JACHGO010000001">
    <property type="protein sequence ID" value="MBB5142275.1"/>
    <property type="molecule type" value="Genomic_DNA"/>
</dbReference>
<proteinExistence type="predicted"/>
<keyword evidence="2" id="KW-1185">Reference proteome</keyword>
<accession>A0A7W8C222</accession>
<name>A0A7W8C222_9BACT</name>
<evidence type="ECO:0000313" key="2">
    <source>
        <dbReference type="Proteomes" id="UP000539075"/>
    </source>
</evidence>
<dbReference type="AlphaFoldDB" id="A0A7W8C222"/>